<dbReference type="OrthoDB" id="3064354at2759"/>
<gene>
    <name evidence="2" type="ORF">H257_09096</name>
</gene>
<dbReference type="EMBL" id="KI913134">
    <property type="protein sequence ID" value="ETV77209.1"/>
    <property type="molecule type" value="Genomic_DNA"/>
</dbReference>
<accession>W4GDR5</accession>
<evidence type="ECO:0000313" key="2">
    <source>
        <dbReference type="EMBL" id="ETV77209.1"/>
    </source>
</evidence>
<evidence type="ECO:0000256" key="1">
    <source>
        <dbReference type="SAM" id="MobiDB-lite"/>
    </source>
</evidence>
<sequence>MTQARRSKISPHKKPRRRYSHAVKRDMIIKMQDTSSTSIGLNGAGRPEEIPDTDALTAYMLAYMLNLREAEVRADGSKLPILFIMRGMPGGLIEKTEFDDFPIGHFYAVQQRAWMDRLDALLPRFLRMRPVPFSRLMLGDDDEDIDLMTMSAQMKRLAMLKLEMADKGKKRKASEIVEDADDSAEEAEAPAPQVEVVDFTAESDDENGVAPTEDAAEEAQRMADWEAAKRKRMGQLE</sequence>
<feature type="compositionally biased region" description="Low complexity" evidence="1">
    <location>
        <begin position="189"/>
        <end position="198"/>
    </location>
</feature>
<feature type="compositionally biased region" description="Basic and acidic residues" evidence="1">
    <location>
        <begin position="218"/>
        <end position="228"/>
    </location>
</feature>
<dbReference type="AlphaFoldDB" id="W4GDR5"/>
<organism evidence="2">
    <name type="scientific">Aphanomyces astaci</name>
    <name type="common">Crayfish plague agent</name>
    <dbReference type="NCBI Taxonomy" id="112090"/>
    <lineage>
        <taxon>Eukaryota</taxon>
        <taxon>Sar</taxon>
        <taxon>Stramenopiles</taxon>
        <taxon>Oomycota</taxon>
        <taxon>Saprolegniomycetes</taxon>
        <taxon>Saprolegniales</taxon>
        <taxon>Verrucalvaceae</taxon>
        <taxon>Aphanomyces</taxon>
    </lineage>
</organism>
<reference evidence="2" key="1">
    <citation type="submission" date="2013-12" db="EMBL/GenBank/DDBJ databases">
        <title>The Genome Sequence of Aphanomyces astaci APO3.</title>
        <authorList>
            <consortium name="The Broad Institute Genomics Platform"/>
            <person name="Russ C."/>
            <person name="Tyler B."/>
            <person name="van West P."/>
            <person name="Dieguez-Uribeondo J."/>
            <person name="Young S.K."/>
            <person name="Zeng Q."/>
            <person name="Gargeya S."/>
            <person name="Fitzgerald M."/>
            <person name="Abouelleil A."/>
            <person name="Alvarado L."/>
            <person name="Chapman S.B."/>
            <person name="Gainer-Dewar J."/>
            <person name="Goldberg J."/>
            <person name="Griggs A."/>
            <person name="Gujja S."/>
            <person name="Hansen M."/>
            <person name="Howarth C."/>
            <person name="Imamovic A."/>
            <person name="Ireland A."/>
            <person name="Larimer J."/>
            <person name="McCowan C."/>
            <person name="Murphy C."/>
            <person name="Pearson M."/>
            <person name="Poon T.W."/>
            <person name="Priest M."/>
            <person name="Roberts A."/>
            <person name="Saif S."/>
            <person name="Shea T."/>
            <person name="Sykes S."/>
            <person name="Wortman J."/>
            <person name="Nusbaum C."/>
            <person name="Birren B."/>
        </authorList>
    </citation>
    <scope>NUCLEOTIDE SEQUENCE [LARGE SCALE GENOMIC DNA]</scope>
    <source>
        <strain evidence="2">APO3</strain>
    </source>
</reference>
<feature type="compositionally biased region" description="Acidic residues" evidence="1">
    <location>
        <begin position="176"/>
        <end position="188"/>
    </location>
</feature>
<dbReference type="VEuPathDB" id="FungiDB:H257_09096"/>
<feature type="region of interest" description="Disordered" evidence="1">
    <location>
        <begin position="171"/>
        <end position="237"/>
    </location>
</feature>
<proteinExistence type="predicted"/>
<name>W4GDR5_APHAT</name>
<feature type="region of interest" description="Disordered" evidence="1">
    <location>
        <begin position="1"/>
        <end position="20"/>
    </location>
</feature>
<protein>
    <submittedName>
        <fullName evidence="2">Uncharacterized protein</fullName>
    </submittedName>
</protein>
<dbReference type="GeneID" id="20811092"/>
<dbReference type="RefSeq" id="XP_009833515.1">
    <property type="nucleotide sequence ID" value="XM_009835213.1"/>
</dbReference>